<accession>A0A840PRK5</accession>
<protein>
    <submittedName>
        <fullName evidence="1">Uncharacterized protein</fullName>
    </submittedName>
</protein>
<organism evidence="1 2">
    <name type="scientific">Ureibacillus thermosphaericus</name>
    <dbReference type="NCBI Taxonomy" id="51173"/>
    <lineage>
        <taxon>Bacteria</taxon>
        <taxon>Bacillati</taxon>
        <taxon>Bacillota</taxon>
        <taxon>Bacilli</taxon>
        <taxon>Bacillales</taxon>
        <taxon>Caryophanaceae</taxon>
        <taxon>Ureibacillus</taxon>
    </lineage>
</organism>
<evidence type="ECO:0000313" key="2">
    <source>
        <dbReference type="Proteomes" id="UP000557217"/>
    </source>
</evidence>
<dbReference type="RefSeq" id="WP_247595843.1">
    <property type="nucleotide sequence ID" value="NZ_JAAXPW010000008.1"/>
</dbReference>
<gene>
    <name evidence="1" type="ORF">HNR36_001019</name>
</gene>
<name>A0A840PRK5_URETH</name>
<dbReference type="AlphaFoldDB" id="A0A840PRK5"/>
<reference evidence="1 2" key="1">
    <citation type="submission" date="2020-08" db="EMBL/GenBank/DDBJ databases">
        <title>Genomic Encyclopedia of Type Strains, Phase IV (KMG-IV): sequencing the most valuable type-strain genomes for metagenomic binning, comparative biology and taxonomic classification.</title>
        <authorList>
            <person name="Goeker M."/>
        </authorList>
    </citation>
    <scope>NUCLEOTIDE SEQUENCE [LARGE SCALE GENOMIC DNA]</scope>
    <source>
        <strain evidence="1 2">DSM 10633</strain>
    </source>
</reference>
<dbReference type="EMBL" id="JACHGZ010000008">
    <property type="protein sequence ID" value="MBB5148633.1"/>
    <property type="molecule type" value="Genomic_DNA"/>
</dbReference>
<dbReference type="Proteomes" id="UP000557217">
    <property type="component" value="Unassembled WGS sequence"/>
</dbReference>
<evidence type="ECO:0000313" key="1">
    <source>
        <dbReference type="EMBL" id="MBB5148633.1"/>
    </source>
</evidence>
<proteinExistence type="predicted"/>
<sequence>MNDNYRHVNQEVKNMLLSWEKREPAFDGTIKEGFDRKFTVLNERDFQKYVPDELKIEFMNTFNKVAEHIEKGRINDGKRPFNNYIVINLDETYIDEVVEIMKRNGHWG</sequence>
<comment type="caution">
    <text evidence="1">The sequence shown here is derived from an EMBL/GenBank/DDBJ whole genome shotgun (WGS) entry which is preliminary data.</text>
</comment>
<keyword evidence="2" id="KW-1185">Reference proteome</keyword>